<dbReference type="AlphaFoldDB" id="A0A417YQJ8"/>
<dbReference type="Proteomes" id="UP000284416">
    <property type="component" value="Unassembled WGS sequence"/>
</dbReference>
<accession>A0A417YQJ8</accession>
<keyword evidence="2" id="KW-1185">Reference proteome</keyword>
<dbReference type="RefSeq" id="WP_118923030.1">
    <property type="nucleotide sequence ID" value="NZ_QWEG01000012.1"/>
</dbReference>
<evidence type="ECO:0000313" key="2">
    <source>
        <dbReference type="Proteomes" id="UP000284416"/>
    </source>
</evidence>
<dbReference type="EMBL" id="QWEG01000012">
    <property type="protein sequence ID" value="RHW35996.1"/>
    <property type="molecule type" value="Genomic_DNA"/>
</dbReference>
<dbReference type="OrthoDB" id="184570at2"/>
<reference evidence="1 2" key="1">
    <citation type="journal article" date="2017" name="Int. J. Syst. Evol. Microbiol.">
        <title>Bacillus notoginsengisoli sp. nov., a novel bacterium isolated from the rhizosphere of Panax notoginseng.</title>
        <authorList>
            <person name="Zhang M.Y."/>
            <person name="Cheng J."/>
            <person name="Cai Y."/>
            <person name="Zhang T.Y."/>
            <person name="Wu Y.Y."/>
            <person name="Manikprabhu D."/>
            <person name="Li W.J."/>
            <person name="Zhang Y.X."/>
        </authorList>
    </citation>
    <scope>NUCLEOTIDE SEQUENCE [LARGE SCALE GENOMIC DNA]</scope>
    <source>
        <strain evidence="1 2">JCM 30743</strain>
    </source>
</reference>
<comment type="caution">
    <text evidence="1">The sequence shown here is derived from an EMBL/GenBank/DDBJ whole genome shotgun (WGS) entry which is preliminary data.</text>
</comment>
<organism evidence="1 2">
    <name type="scientific">Neobacillus notoginsengisoli</name>
    <dbReference type="NCBI Taxonomy" id="1578198"/>
    <lineage>
        <taxon>Bacteria</taxon>
        <taxon>Bacillati</taxon>
        <taxon>Bacillota</taxon>
        <taxon>Bacilli</taxon>
        <taxon>Bacillales</taxon>
        <taxon>Bacillaceae</taxon>
        <taxon>Neobacillus</taxon>
    </lineage>
</organism>
<evidence type="ECO:0000313" key="1">
    <source>
        <dbReference type="EMBL" id="RHW35996.1"/>
    </source>
</evidence>
<name>A0A417YQJ8_9BACI</name>
<protein>
    <submittedName>
        <fullName evidence="1">Uncharacterized protein</fullName>
    </submittedName>
</protein>
<sequence length="237" mass="27919">MYEMKGLIQQHKDKLTTVREWDAYASQHNLPSSSNLIYIFGSWNDTKKAFGLSGQKSSYSLDELKEIATTHKKHMVNKRTWDKYSKENGLPASATFIKAFGKWTDVKNYIGIGNEKRKRDLYSEEQIKKILKEHAAQYINRQQWDIYAKENQLPTYKTIKKHFSYDEILKIVGKRKKIKFTQKDLLQIALKHEEIFLSSSMSSWDKYASENKLPTSSTFFNCFGSWRKAKQYVRLNM</sequence>
<gene>
    <name evidence="1" type="ORF">D1B31_18075</name>
</gene>
<proteinExistence type="predicted"/>